<dbReference type="AlphaFoldDB" id="A0A1M4RWP5"/>
<dbReference type="Proteomes" id="UP000184291">
    <property type="component" value="Unassembled WGS sequence"/>
</dbReference>
<feature type="domain" description="Carboxylesterase type B" evidence="5">
    <location>
        <begin position="5"/>
        <end position="523"/>
    </location>
</feature>
<dbReference type="SUPFAM" id="SSF53474">
    <property type="entry name" value="alpha/beta-Hydrolases"/>
    <property type="match status" value="1"/>
</dbReference>
<comment type="similarity">
    <text evidence="1 3">Belongs to the type-B carboxylesterase/lipase family.</text>
</comment>
<dbReference type="EC" id="3.1.1.-" evidence="3"/>
<evidence type="ECO:0000256" key="3">
    <source>
        <dbReference type="RuleBase" id="RU361235"/>
    </source>
</evidence>
<organism evidence="6 7">
    <name type="scientific">Actinomyces glycerinitolerans</name>
    <dbReference type="NCBI Taxonomy" id="1892869"/>
    <lineage>
        <taxon>Bacteria</taxon>
        <taxon>Bacillati</taxon>
        <taxon>Actinomycetota</taxon>
        <taxon>Actinomycetes</taxon>
        <taxon>Actinomycetales</taxon>
        <taxon>Actinomycetaceae</taxon>
        <taxon>Actinomyces</taxon>
    </lineage>
</organism>
<dbReference type="RefSeq" id="WP_073327679.1">
    <property type="nucleotide sequence ID" value="NZ_FQTT01000001.1"/>
</dbReference>
<evidence type="ECO:0000313" key="6">
    <source>
        <dbReference type="EMBL" id="SHE24393.1"/>
    </source>
</evidence>
<protein>
    <recommendedName>
        <fullName evidence="3">Carboxylic ester hydrolase</fullName>
        <ecNumber evidence="3">3.1.1.-</ecNumber>
    </recommendedName>
</protein>
<dbReference type="InterPro" id="IPR029058">
    <property type="entry name" value="AB_hydrolase_fold"/>
</dbReference>
<evidence type="ECO:0000313" key="7">
    <source>
        <dbReference type="Proteomes" id="UP000184291"/>
    </source>
</evidence>
<dbReference type="PROSITE" id="PS00941">
    <property type="entry name" value="CARBOXYLESTERASE_B_2"/>
    <property type="match status" value="1"/>
</dbReference>
<dbReference type="InterPro" id="IPR019826">
    <property type="entry name" value="Carboxylesterase_B_AS"/>
</dbReference>
<dbReference type="InterPro" id="IPR050309">
    <property type="entry name" value="Type-B_Carboxylest/Lipase"/>
</dbReference>
<evidence type="ECO:0000259" key="5">
    <source>
        <dbReference type="Pfam" id="PF00135"/>
    </source>
</evidence>
<dbReference type="InterPro" id="IPR002018">
    <property type="entry name" value="CarbesteraseB"/>
</dbReference>
<accession>A0A1M4RWP5</accession>
<name>A0A1M4RWP5_9ACTO</name>
<dbReference type="Gene3D" id="3.40.50.1820">
    <property type="entry name" value="alpha/beta hydrolase"/>
    <property type="match status" value="1"/>
</dbReference>
<reference evidence="7" key="1">
    <citation type="submission" date="2016-09" db="EMBL/GenBank/DDBJ databases">
        <authorList>
            <person name="Strepis N."/>
        </authorList>
    </citation>
    <scope>NUCLEOTIDE SEQUENCE [LARGE SCALE GENOMIC DNA]</scope>
</reference>
<dbReference type="STRING" id="1892869.ACGLYG10_0594"/>
<evidence type="ECO:0000256" key="2">
    <source>
        <dbReference type="ARBA" id="ARBA00022801"/>
    </source>
</evidence>
<evidence type="ECO:0000256" key="1">
    <source>
        <dbReference type="ARBA" id="ARBA00005964"/>
    </source>
</evidence>
<keyword evidence="2 3" id="KW-0378">Hydrolase</keyword>
<dbReference type="PROSITE" id="PS00122">
    <property type="entry name" value="CARBOXYLESTERASE_B_1"/>
    <property type="match status" value="1"/>
</dbReference>
<dbReference type="PANTHER" id="PTHR11559">
    <property type="entry name" value="CARBOXYLESTERASE"/>
    <property type="match status" value="1"/>
</dbReference>
<feature type="region of interest" description="Disordered" evidence="4">
    <location>
        <begin position="106"/>
        <end position="128"/>
    </location>
</feature>
<keyword evidence="7" id="KW-1185">Reference proteome</keyword>
<evidence type="ECO:0000256" key="4">
    <source>
        <dbReference type="SAM" id="MobiDB-lite"/>
    </source>
</evidence>
<gene>
    <name evidence="6" type="ORF">ACGLYG10_0594</name>
</gene>
<feature type="compositionally biased region" description="Basic and acidic residues" evidence="4">
    <location>
        <begin position="116"/>
        <end position="127"/>
    </location>
</feature>
<dbReference type="InterPro" id="IPR019819">
    <property type="entry name" value="Carboxylesterase_B_CS"/>
</dbReference>
<sequence length="553" mass="58150">MYNSIVISTVHGPVRGRVVDGVAAFKGIRYGADTGTYRFQPPRPPQPWTDVANAFEFGPTCPQDHPDTGVDRALNPFLQKIGLTDNLPEDEDCLFLNVWTPARLSQEASVSGDGTDGARTDQPDHPGRPVLVWVHSGAYSSNSGSSPSIDGTHLAREHNLVVVTFNHRLGALGYTQVVDPTTESNSPYAESGNVGMLDIVAMLAWVRDNIAAFGGDPSRITVAGQSGGAMKISILMAMPSAAGLFHRAVLCSGATTLARPLDDALRTGRHLRVCAGLPGDAAVTELAKLPIQDFMRASLAAAGTSMTTFSPVIDGSTLPCAPFAPSALALSAHVPAIIGDLDTEAALFLAGSHDELATQGLDGLHRALTGELGTQVADEFLAALQDSHPSASPYELALRASSDLAFCVHTRTAVQRRVAWAQAHGGAPTWRYRITWRTPVDDGVYMSTHELDVALAFGNVEAARGLNGGGDEARALSRTIGSTWANFAADGEPCGRQGTGSVASWPACESTVAHTLLLTPTPQSAGDVDAAELDAITATVHGEVNWLEAVRAR</sequence>
<dbReference type="EMBL" id="FQTT01000001">
    <property type="protein sequence ID" value="SHE24393.1"/>
    <property type="molecule type" value="Genomic_DNA"/>
</dbReference>
<dbReference type="Pfam" id="PF00135">
    <property type="entry name" value="COesterase"/>
    <property type="match status" value="1"/>
</dbReference>
<proteinExistence type="inferred from homology"/>
<dbReference type="GO" id="GO:0016787">
    <property type="term" value="F:hydrolase activity"/>
    <property type="evidence" value="ECO:0007669"/>
    <property type="project" value="UniProtKB-KW"/>
</dbReference>